<evidence type="ECO:0000256" key="4">
    <source>
        <dbReference type="SAM" id="MobiDB-lite"/>
    </source>
</evidence>
<accession>A0A0N4U1J1</accession>
<dbReference type="Pfam" id="PF00012">
    <property type="entry name" value="HSP70"/>
    <property type="match status" value="2"/>
</dbReference>
<comment type="similarity">
    <text evidence="1">Belongs to the heat shock protein 70 family.</text>
</comment>
<evidence type="ECO:0000256" key="2">
    <source>
        <dbReference type="ARBA" id="ARBA00022741"/>
    </source>
</evidence>
<reference evidence="8" key="1">
    <citation type="submission" date="2017-02" db="UniProtKB">
        <authorList>
            <consortium name="WormBaseParasite"/>
        </authorList>
    </citation>
    <scope>IDENTIFICATION</scope>
</reference>
<dbReference type="InterPro" id="IPR029048">
    <property type="entry name" value="HSP70_C_sf"/>
</dbReference>
<dbReference type="GO" id="GO:0140662">
    <property type="term" value="F:ATP-dependent protein folding chaperone"/>
    <property type="evidence" value="ECO:0007669"/>
    <property type="project" value="InterPro"/>
</dbReference>
<dbReference type="InterPro" id="IPR018181">
    <property type="entry name" value="Heat_shock_70_CS"/>
</dbReference>
<protein>
    <submittedName>
        <fullName evidence="8">Heat shock 70 kDa protein 4L</fullName>
    </submittedName>
</protein>
<dbReference type="FunFam" id="1.20.1270.10:FF:000002">
    <property type="entry name" value="Heat shock 70 kDa protein 4"/>
    <property type="match status" value="1"/>
</dbReference>
<keyword evidence="3" id="KW-0067">ATP-binding</keyword>
<dbReference type="FunFam" id="3.90.640.10:FF:000004">
    <property type="entry name" value="Heat shock 70 kDa protein 4"/>
    <property type="match status" value="1"/>
</dbReference>
<dbReference type="GO" id="GO:0005829">
    <property type="term" value="C:cytosol"/>
    <property type="evidence" value="ECO:0007669"/>
    <property type="project" value="TreeGrafter"/>
</dbReference>
<feature type="compositionally biased region" description="Basic and acidic residues" evidence="4">
    <location>
        <begin position="578"/>
        <end position="588"/>
    </location>
</feature>
<dbReference type="AlphaFoldDB" id="A0A0N4U1J1"/>
<dbReference type="InterPro" id="IPR043129">
    <property type="entry name" value="ATPase_NBD"/>
</dbReference>
<dbReference type="Proteomes" id="UP000274756">
    <property type="component" value="Unassembled WGS sequence"/>
</dbReference>
<dbReference type="Gene3D" id="3.30.30.30">
    <property type="match status" value="1"/>
</dbReference>
<dbReference type="InterPro" id="IPR013126">
    <property type="entry name" value="Hsp_70_fam"/>
</dbReference>
<organism evidence="6 8">
    <name type="scientific">Dracunculus medinensis</name>
    <name type="common">Guinea worm</name>
    <dbReference type="NCBI Taxonomy" id="318479"/>
    <lineage>
        <taxon>Eukaryota</taxon>
        <taxon>Metazoa</taxon>
        <taxon>Ecdysozoa</taxon>
        <taxon>Nematoda</taxon>
        <taxon>Chromadorea</taxon>
        <taxon>Rhabditida</taxon>
        <taxon>Spirurina</taxon>
        <taxon>Dracunculoidea</taxon>
        <taxon>Dracunculidae</taxon>
        <taxon>Dracunculus</taxon>
    </lineage>
</organism>
<evidence type="ECO:0000313" key="7">
    <source>
        <dbReference type="Proteomes" id="UP000274756"/>
    </source>
</evidence>
<dbReference type="WBParaSite" id="DME_0000047701-mRNA-1">
    <property type="protein sequence ID" value="DME_0000047701-mRNA-1"/>
    <property type="gene ID" value="DME_0000047701"/>
</dbReference>
<dbReference type="Gene3D" id="1.20.1270.10">
    <property type="match status" value="1"/>
</dbReference>
<dbReference type="PRINTS" id="PR00301">
    <property type="entry name" value="HEATSHOCK70"/>
</dbReference>
<dbReference type="FunFam" id="3.30.30.30:FF:000002">
    <property type="entry name" value="Heat shock 70 kDa protein 4"/>
    <property type="match status" value="1"/>
</dbReference>
<dbReference type="FunFam" id="3.30.420.40:FF:000495">
    <property type="entry name" value="Heat shock protein 4b"/>
    <property type="match status" value="1"/>
</dbReference>
<dbReference type="OrthoDB" id="434160at2759"/>
<dbReference type="GO" id="GO:0005634">
    <property type="term" value="C:nucleus"/>
    <property type="evidence" value="ECO:0007669"/>
    <property type="project" value="TreeGrafter"/>
</dbReference>
<gene>
    <name evidence="5" type="ORF">DME_LOCUS4837</name>
</gene>
<evidence type="ECO:0000256" key="1">
    <source>
        <dbReference type="ARBA" id="ARBA00007381"/>
    </source>
</evidence>
<feature type="region of interest" description="Disordered" evidence="4">
    <location>
        <begin position="578"/>
        <end position="618"/>
    </location>
</feature>
<dbReference type="SUPFAM" id="SSF100934">
    <property type="entry name" value="Heat shock protein 70kD (HSP70), C-terminal subdomain"/>
    <property type="match status" value="2"/>
</dbReference>
<dbReference type="SUPFAM" id="SSF53067">
    <property type="entry name" value="Actin-like ATPase domain"/>
    <property type="match status" value="2"/>
</dbReference>
<name>A0A0N4U1J1_DRAME</name>
<evidence type="ECO:0000313" key="8">
    <source>
        <dbReference type="WBParaSite" id="DME_0000047701-mRNA-1"/>
    </source>
</evidence>
<feature type="region of interest" description="Disordered" evidence="4">
    <location>
        <begin position="831"/>
        <end position="874"/>
    </location>
</feature>
<evidence type="ECO:0000313" key="6">
    <source>
        <dbReference type="Proteomes" id="UP000038040"/>
    </source>
</evidence>
<evidence type="ECO:0000313" key="5">
    <source>
        <dbReference type="EMBL" id="VDN54864.1"/>
    </source>
</evidence>
<dbReference type="EMBL" id="UYYG01001151">
    <property type="protein sequence ID" value="VDN54864.1"/>
    <property type="molecule type" value="Genomic_DNA"/>
</dbReference>
<dbReference type="PANTHER" id="PTHR45639">
    <property type="entry name" value="HSC70CB, ISOFORM G-RELATED"/>
    <property type="match status" value="1"/>
</dbReference>
<dbReference type="SUPFAM" id="SSF100920">
    <property type="entry name" value="Heat shock protein 70kD (HSP70), peptide-binding domain"/>
    <property type="match status" value="1"/>
</dbReference>
<keyword evidence="7" id="KW-1185">Reference proteome</keyword>
<dbReference type="Gene3D" id="3.90.640.10">
    <property type="entry name" value="Actin, Chain A, domain 4"/>
    <property type="match status" value="1"/>
</dbReference>
<dbReference type="Proteomes" id="UP000038040">
    <property type="component" value="Unplaced"/>
</dbReference>
<feature type="compositionally biased region" description="Basic and acidic residues" evidence="4">
    <location>
        <begin position="595"/>
        <end position="612"/>
    </location>
</feature>
<proteinExistence type="inferred from homology"/>
<dbReference type="GO" id="GO:0006950">
    <property type="term" value="P:response to stress"/>
    <property type="evidence" value="ECO:0007669"/>
    <property type="project" value="UniProtKB-ARBA"/>
</dbReference>
<dbReference type="PROSITE" id="PS01036">
    <property type="entry name" value="HSP70_3"/>
    <property type="match status" value="1"/>
</dbReference>
<reference evidence="5 7" key="2">
    <citation type="submission" date="2018-11" db="EMBL/GenBank/DDBJ databases">
        <authorList>
            <consortium name="Pathogen Informatics"/>
        </authorList>
    </citation>
    <scope>NUCLEOTIDE SEQUENCE [LARGE SCALE GENOMIC DNA]</scope>
</reference>
<dbReference type="Gene3D" id="2.60.34.10">
    <property type="entry name" value="Substrate Binding Domain Of DNAk, Chain A, domain 1"/>
    <property type="match status" value="1"/>
</dbReference>
<evidence type="ECO:0000256" key="3">
    <source>
        <dbReference type="ARBA" id="ARBA00022840"/>
    </source>
</evidence>
<feature type="compositionally biased region" description="Basic and acidic residues" evidence="4">
    <location>
        <begin position="840"/>
        <end position="857"/>
    </location>
</feature>
<dbReference type="GO" id="GO:0005524">
    <property type="term" value="F:ATP binding"/>
    <property type="evidence" value="ECO:0007669"/>
    <property type="project" value="UniProtKB-KW"/>
</dbReference>
<keyword evidence="2" id="KW-0547">Nucleotide-binding</keyword>
<dbReference type="InterPro" id="IPR029047">
    <property type="entry name" value="HSP70_peptide-bd_sf"/>
</dbReference>
<dbReference type="STRING" id="318479.A0A0N4U1J1"/>
<dbReference type="PANTHER" id="PTHR45639:SF4">
    <property type="entry name" value="HSC70CB, ISOFORM G"/>
    <property type="match status" value="1"/>
</dbReference>
<dbReference type="Gene3D" id="3.30.420.40">
    <property type="match status" value="4"/>
</dbReference>
<sequence length="874" mass="99103">MSVVGFDFGNLNCYIAIARQGGIEVLTNEYSLHATPSCVSFTSKNRTMGVSALQQQNVNVKNTVCNFKHLIGRKFSDPIVAHFKKFVSCDIVQLPDDNVGIKVNYLGEERVFIPEQLIAMMMVKLKDITSASLLTTVTDCVVSVPFFFTDTQRRALLDAISISGLNCLKIVNETTAVALAYGIYKQDLPPEPNAPRNVIFVDVGHSCAQAAVVAFNKGKLSTPSLQIFQIAPHTLESDTFLTRESVITSVESASADFTVNNHGAEGIAFLGYINEYTGDSSSRPYDGWTFLLFYAMDWLQVLANSFDLQVSGCMFDEVLRNHFRNLFMETYKIDASTNMRAWTRLLDECSKLKKQMSANSTAIPINIECFMEDKDVTAKMQRSEFEELCAEIFSRFEKMLYALLNECNMKVDQIDSVEIIGGSSRIPAIKSIIAKVFGKDPKTTMNQDEAVARGAAMQCAILSPAFKVRDFSIKDSQPFRIRLEWQRTNLADGGSSDVFAERDEFPFSKMLTFYRQEPFELSAYYPNPIPYKNNEIGRWIIKGVTPMANNESRKIKVKVRINPHGIFSVSSATTFESVETKADDKAPEPMDVQESTEKVTESNEQKSSEEAAKTACDGDQQKVKAKTISIDLPVEQHVPYLQNLETLLQFEFDMQKVDRLEKEKADAKNAVEEYVYYMRDKLSEALAEFITPKDLADFQNSLTATEDWLYDEGEDAAMEVYQSKLSELKKYGEPVMERFREYQQRNAAFDDFDRAIVRTRKAYEEYSNGSEKYSHLESADLEKVITAVEEKRRWVDEKKKQQERRPKTEPPAVFVHEIFAEKEKFENIVLPILNKPKPAPKQEESKKDTKEKVDDGKQQPSEKPNGEPVDMEVD</sequence>